<evidence type="ECO:0000313" key="2">
    <source>
        <dbReference type="EMBL" id="MFC6787446.1"/>
    </source>
</evidence>
<evidence type="ECO:0008006" key="4">
    <source>
        <dbReference type="Google" id="ProtNLM"/>
    </source>
</evidence>
<feature type="transmembrane region" description="Helical" evidence="1">
    <location>
        <begin position="72"/>
        <end position="94"/>
    </location>
</feature>
<evidence type="ECO:0000256" key="1">
    <source>
        <dbReference type="SAM" id="Phobius"/>
    </source>
</evidence>
<dbReference type="AlphaFoldDB" id="A0ABD5TDS4"/>
<dbReference type="GeneID" id="81210569"/>
<keyword evidence="1" id="KW-1133">Transmembrane helix</keyword>
<evidence type="ECO:0000313" key="3">
    <source>
        <dbReference type="Proteomes" id="UP001596443"/>
    </source>
</evidence>
<accession>A0ABD5TDS4</accession>
<reference evidence="2 3" key="1">
    <citation type="journal article" date="2019" name="Int. J. Syst. Evol. Microbiol.">
        <title>The Global Catalogue of Microorganisms (GCM) 10K type strain sequencing project: providing services to taxonomists for standard genome sequencing and annotation.</title>
        <authorList>
            <consortium name="The Broad Institute Genomics Platform"/>
            <consortium name="The Broad Institute Genome Sequencing Center for Infectious Disease"/>
            <person name="Wu L."/>
            <person name="Ma J."/>
        </authorList>
    </citation>
    <scope>NUCLEOTIDE SEQUENCE [LARGE SCALE GENOMIC DNA]</scope>
    <source>
        <strain evidence="2 3">SYNS20</strain>
    </source>
</reference>
<gene>
    <name evidence="2" type="ORF">ACFQFD_15995</name>
</gene>
<dbReference type="Proteomes" id="UP001596443">
    <property type="component" value="Unassembled WGS sequence"/>
</dbReference>
<keyword evidence="1" id="KW-0472">Membrane</keyword>
<keyword evidence="3" id="KW-1185">Reference proteome</keyword>
<dbReference type="EMBL" id="JBHSWX010000012">
    <property type="protein sequence ID" value="MFC6787446.1"/>
    <property type="molecule type" value="Genomic_DNA"/>
</dbReference>
<keyword evidence="1" id="KW-0812">Transmembrane</keyword>
<organism evidence="2 3">
    <name type="scientific">Halobaculum halobium</name>
    <dbReference type="NCBI Taxonomy" id="3032281"/>
    <lineage>
        <taxon>Archaea</taxon>
        <taxon>Methanobacteriati</taxon>
        <taxon>Methanobacteriota</taxon>
        <taxon>Stenosarchaea group</taxon>
        <taxon>Halobacteria</taxon>
        <taxon>Halobacteriales</taxon>
        <taxon>Haloferacaceae</taxon>
        <taxon>Halobaculum</taxon>
    </lineage>
</organism>
<protein>
    <recommendedName>
        <fullName evidence="4">Lycopene cyclase domain-containing protein</fullName>
    </recommendedName>
</protein>
<dbReference type="RefSeq" id="WP_284061602.1">
    <property type="nucleotide sequence ID" value="NZ_CP126158.1"/>
</dbReference>
<comment type="caution">
    <text evidence="2">The sequence shown here is derived from an EMBL/GenBank/DDBJ whole genome shotgun (WGS) entry which is preliminary data.</text>
</comment>
<name>A0ABD5TDS4_9EURY</name>
<sequence length="108" mass="11400">MLRSLHAALRAAATARATLAVTAAVLTVVALARITPLPEEATVVAWPALAAAFLFDTALYNEAGIVVGDTGFWMLAALGCYAEAVAVVALARWIRSRLRAFRRSKSSS</sequence>
<feature type="transmembrane region" description="Helical" evidence="1">
    <location>
        <begin position="12"/>
        <end position="31"/>
    </location>
</feature>
<proteinExistence type="predicted"/>